<evidence type="ECO:0000313" key="2">
    <source>
        <dbReference type="Proteomes" id="UP000814140"/>
    </source>
</evidence>
<reference evidence="1" key="2">
    <citation type="journal article" date="2022" name="New Phytol.">
        <title>Evolutionary transition to the ectomycorrhizal habit in the genomes of a hyperdiverse lineage of mushroom-forming fungi.</title>
        <authorList>
            <person name="Looney B."/>
            <person name="Miyauchi S."/>
            <person name="Morin E."/>
            <person name="Drula E."/>
            <person name="Courty P.E."/>
            <person name="Kohler A."/>
            <person name="Kuo A."/>
            <person name="LaButti K."/>
            <person name="Pangilinan J."/>
            <person name="Lipzen A."/>
            <person name="Riley R."/>
            <person name="Andreopoulos W."/>
            <person name="He G."/>
            <person name="Johnson J."/>
            <person name="Nolan M."/>
            <person name="Tritt A."/>
            <person name="Barry K.W."/>
            <person name="Grigoriev I.V."/>
            <person name="Nagy L.G."/>
            <person name="Hibbett D."/>
            <person name="Henrissat B."/>
            <person name="Matheny P.B."/>
            <person name="Labbe J."/>
            <person name="Martin F.M."/>
        </authorList>
    </citation>
    <scope>NUCLEOTIDE SEQUENCE</scope>
    <source>
        <strain evidence="1">HHB10654</strain>
    </source>
</reference>
<gene>
    <name evidence="1" type="ORF">BV25DRAFT_1870331</name>
</gene>
<sequence>MSFIWDLWMTHSDTDDLIHIDTQKAREFGELIPKAMSTLPSSFCGVVRDPFLKRQSQYKIYEWMALLHWYIIPIGIELGFDTRVLANFAEFVQIIEFAMTVKERSDEDLHELHLLINNFLQGYELLYVQNDPEKVLRSIGELGRKIRSKKEPFVNLANILWSKEAIKILLLRYPFLERPIKVKPRNLTMKEFKIPKREYTSNSEFSNHLRLICQWLGKNVNEDIELRRWGKYSYSQKYTLRSRLSEQDKDKVSRSARYFEAAIECDKGIQIEFGEAIAFYELVKEKKVVVVYHPLDNRQKILSQWRGTWSSDIKVLPASAIQTVVGIWSHKNRVYVLRKHPGLDMLSAAESNRIEDNGEDSDNDE</sequence>
<proteinExistence type="predicted"/>
<protein>
    <submittedName>
        <fullName evidence="1">Uncharacterized protein</fullName>
    </submittedName>
</protein>
<dbReference type="Proteomes" id="UP000814140">
    <property type="component" value="Unassembled WGS sequence"/>
</dbReference>
<keyword evidence="2" id="KW-1185">Reference proteome</keyword>
<dbReference type="EMBL" id="MU277207">
    <property type="protein sequence ID" value="KAI0062598.1"/>
    <property type="molecule type" value="Genomic_DNA"/>
</dbReference>
<reference evidence="1" key="1">
    <citation type="submission" date="2021-03" db="EMBL/GenBank/DDBJ databases">
        <authorList>
            <consortium name="DOE Joint Genome Institute"/>
            <person name="Ahrendt S."/>
            <person name="Looney B.P."/>
            <person name="Miyauchi S."/>
            <person name="Morin E."/>
            <person name="Drula E."/>
            <person name="Courty P.E."/>
            <person name="Chicoki N."/>
            <person name="Fauchery L."/>
            <person name="Kohler A."/>
            <person name="Kuo A."/>
            <person name="Labutti K."/>
            <person name="Pangilinan J."/>
            <person name="Lipzen A."/>
            <person name="Riley R."/>
            <person name="Andreopoulos W."/>
            <person name="He G."/>
            <person name="Johnson J."/>
            <person name="Barry K.W."/>
            <person name="Grigoriev I.V."/>
            <person name="Nagy L."/>
            <person name="Hibbett D."/>
            <person name="Henrissat B."/>
            <person name="Matheny P.B."/>
            <person name="Labbe J."/>
            <person name="Martin F."/>
        </authorList>
    </citation>
    <scope>NUCLEOTIDE SEQUENCE</scope>
    <source>
        <strain evidence="1">HHB10654</strain>
    </source>
</reference>
<name>A0ACB8T254_9AGAM</name>
<comment type="caution">
    <text evidence="1">The sequence shown here is derived from an EMBL/GenBank/DDBJ whole genome shotgun (WGS) entry which is preliminary data.</text>
</comment>
<organism evidence="1 2">
    <name type="scientific">Artomyces pyxidatus</name>
    <dbReference type="NCBI Taxonomy" id="48021"/>
    <lineage>
        <taxon>Eukaryota</taxon>
        <taxon>Fungi</taxon>
        <taxon>Dikarya</taxon>
        <taxon>Basidiomycota</taxon>
        <taxon>Agaricomycotina</taxon>
        <taxon>Agaricomycetes</taxon>
        <taxon>Russulales</taxon>
        <taxon>Auriscalpiaceae</taxon>
        <taxon>Artomyces</taxon>
    </lineage>
</organism>
<evidence type="ECO:0000313" key="1">
    <source>
        <dbReference type="EMBL" id="KAI0062598.1"/>
    </source>
</evidence>
<accession>A0ACB8T254</accession>